<sequence length="63" mass="7446">MMIELILFFTLSLFASIGIAFTLSCMREVREESKLKKELLCKEQFKQDVIEVINEIMEEEDEL</sequence>
<keyword evidence="2" id="KW-1185">Reference proteome</keyword>
<name>A0A8D6XT89_9CAUD</name>
<accession>A0A8D6XT89</accession>
<organism evidence="1 2">
    <name type="scientific">Enterococcus phage Aramis</name>
    <dbReference type="NCBI Taxonomy" id="2795668"/>
    <lineage>
        <taxon>Viruses</taxon>
        <taxon>Duplodnaviria</taxon>
        <taxon>Heunggongvirae</taxon>
        <taxon>Uroviricota</taxon>
        <taxon>Caudoviricetes</taxon>
        <taxon>Aramisvirus</taxon>
        <taxon>Aramisvirus Aramis</taxon>
    </lineage>
</organism>
<reference evidence="1 2" key="1">
    <citation type="submission" date="2023-02" db="EMBL/GenBank/DDBJ databases">
        <authorList>
            <person name="Petit M.-A."/>
            <person name="Lossouarn J."/>
        </authorList>
    </citation>
    <scope>NUCLEOTIDE SEQUENCE [LARGE SCALE GENOMIC DNA]</scope>
</reference>
<protein>
    <submittedName>
        <fullName evidence="1">Uncharacterized protein</fullName>
    </submittedName>
</protein>
<gene>
    <name evidence="1" type="ORF">ARAMI_39</name>
</gene>
<evidence type="ECO:0000313" key="1">
    <source>
        <dbReference type="EMBL" id="CAD7757456.1"/>
    </source>
</evidence>
<proteinExistence type="predicted"/>
<evidence type="ECO:0000313" key="2">
    <source>
        <dbReference type="Proteomes" id="UP000678481"/>
    </source>
</evidence>
<dbReference type="Proteomes" id="UP000678481">
    <property type="component" value="Chromosome"/>
</dbReference>
<dbReference type="EMBL" id="LR990833">
    <property type="protein sequence ID" value="CAD7757456.1"/>
    <property type="molecule type" value="Genomic_DNA"/>
</dbReference>